<dbReference type="EMBL" id="CAJVPI010001844">
    <property type="protein sequence ID" value="CAG8628437.1"/>
    <property type="molecule type" value="Genomic_DNA"/>
</dbReference>
<reference evidence="1" key="1">
    <citation type="submission" date="2021-06" db="EMBL/GenBank/DDBJ databases">
        <authorList>
            <person name="Kallberg Y."/>
            <person name="Tangrot J."/>
            <person name="Rosling A."/>
        </authorList>
    </citation>
    <scope>NUCLEOTIDE SEQUENCE</scope>
    <source>
        <strain evidence="1">BR232B</strain>
    </source>
</reference>
<sequence>MFQDFKKSYYGASEKETTVQDITIKAEFGANVPANARTIAYTLQISDRMFNLQSDEQRFEVVYLLLKVFQGTIIACGTTDERFFVVSLTVKATEVEIRCGLESGIEIDTENLGPKYQTSIQSTLRTTKVITDFRASRYSELCLRAVGGKIYLESNKTKREVLFEDSYISFGPKKHVADTEKFELQEDIKILGRIIDDKQTRTPTSKYEHF</sequence>
<protein>
    <submittedName>
        <fullName evidence="1">1610_t:CDS:1</fullName>
    </submittedName>
</protein>
<evidence type="ECO:0000313" key="1">
    <source>
        <dbReference type="EMBL" id="CAG8628437.1"/>
    </source>
</evidence>
<dbReference type="AlphaFoldDB" id="A0A9N9D9T2"/>
<comment type="caution">
    <text evidence="1">The sequence shown here is derived from an EMBL/GenBank/DDBJ whole genome shotgun (WGS) entry which is preliminary data.</text>
</comment>
<proteinExistence type="predicted"/>
<organism evidence="1 2">
    <name type="scientific">Paraglomus brasilianum</name>
    <dbReference type="NCBI Taxonomy" id="144538"/>
    <lineage>
        <taxon>Eukaryota</taxon>
        <taxon>Fungi</taxon>
        <taxon>Fungi incertae sedis</taxon>
        <taxon>Mucoromycota</taxon>
        <taxon>Glomeromycotina</taxon>
        <taxon>Glomeromycetes</taxon>
        <taxon>Paraglomerales</taxon>
        <taxon>Paraglomeraceae</taxon>
        <taxon>Paraglomus</taxon>
    </lineage>
</organism>
<gene>
    <name evidence="1" type="ORF">PBRASI_LOCUS9114</name>
</gene>
<keyword evidence="2" id="KW-1185">Reference proteome</keyword>
<name>A0A9N9D9T2_9GLOM</name>
<accession>A0A9N9D9T2</accession>
<evidence type="ECO:0000313" key="2">
    <source>
        <dbReference type="Proteomes" id="UP000789739"/>
    </source>
</evidence>
<dbReference type="OrthoDB" id="8196581at2759"/>
<dbReference type="Proteomes" id="UP000789739">
    <property type="component" value="Unassembled WGS sequence"/>
</dbReference>